<sequence>MQGNNARCLRNVLFLLRYVVCFIFGLLSCYAVRTPVPRFVRRIDRSTVHGFVNLRRKEIRAGILFPCSPPNPKP</sequence>
<proteinExistence type="predicted"/>
<protein>
    <submittedName>
        <fullName evidence="2">Putative secreted peptide</fullName>
    </submittedName>
</protein>
<accession>A0A2M3ZNF9</accession>
<dbReference type="EMBL" id="GGFM01009284">
    <property type="protein sequence ID" value="MBW30035.1"/>
    <property type="molecule type" value="Transcribed_RNA"/>
</dbReference>
<reference evidence="2" key="1">
    <citation type="submission" date="2018-01" db="EMBL/GenBank/DDBJ databases">
        <title>An insight into the sialome of Amazonian anophelines.</title>
        <authorList>
            <person name="Ribeiro J.M."/>
            <person name="Scarpassa V."/>
            <person name="Calvo E."/>
        </authorList>
    </citation>
    <scope>NUCLEOTIDE SEQUENCE</scope>
    <source>
        <tissue evidence="2">Salivary glands</tissue>
    </source>
</reference>
<keyword evidence="1" id="KW-0472">Membrane</keyword>
<evidence type="ECO:0000313" key="2">
    <source>
        <dbReference type="EMBL" id="MBW30035.1"/>
    </source>
</evidence>
<keyword evidence="1" id="KW-0812">Transmembrane</keyword>
<evidence type="ECO:0000256" key="1">
    <source>
        <dbReference type="SAM" id="Phobius"/>
    </source>
</evidence>
<dbReference type="AlphaFoldDB" id="A0A2M3ZNF9"/>
<organism evidence="2">
    <name type="scientific">Anopheles braziliensis</name>
    <dbReference type="NCBI Taxonomy" id="58242"/>
    <lineage>
        <taxon>Eukaryota</taxon>
        <taxon>Metazoa</taxon>
        <taxon>Ecdysozoa</taxon>
        <taxon>Arthropoda</taxon>
        <taxon>Hexapoda</taxon>
        <taxon>Insecta</taxon>
        <taxon>Pterygota</taxon>
        <taxon>Neoptera</taxon>
        <taxon>Endopterygota</taxon>
        <taxon>Diptera</taxon>
        <taxon>Nematocera</taxon>
        <taxon>Culicoidea</taxon>
        <taxon>Culicidae</taxon>
        <taxon>Anophelinae</taxon>
        <taxon>Anopheles</taxon>
    </lineage>
</organism>
<keyword evidence="1" id="KW-1133">Transmembrane helix</keyword>
<name>A0A2M3ZNF9_9DIPT</name>
<dbReference type="PROSITE" id="PS51257">
    <property type="entry name" value="PROKAR_LIPOPROTEIN"/>
    <property type="match status" value="1"/>
</dbReference>
<feature type="transmembrane region" description="Helical" evidence="1">
    <location>
        <begin position="12"/>
        <end position="32"/>
    </location>
</feature>